<reference evidence="3 4" key="1">
    <citation type="submission" date="2019-03" db="EMBL/GenBank/DDBJ databases">
        <title>First draft genome of Liparis tanakae, snailfish: a comprehensive survey of snailfish specific genes.</title>
        <authorList>
            <person name="Kim W."/>
            <person name="Song I."/>
            <person name="Jeong J.-H."/>
            <person name="Kim D."/>
            <person name="Kim S."/>
            <person name="Ryu S."/>
            <person name="Song J.Y."/>
            <person name="Lee S.K."/>
        </authorList>
    </citation>
    <scope>NUCLEOTIDE SEQUENCE [LARGE SCALE GENOMIC DNA]</scope>
    <source>
        <tissue evidence="3">Muscle</tissue>
    </source>
</reference>
<dbReference type="GO" id="GO:0005667">
    <property type="term" value="C:transcription regulator complex"/>
    <property type="evidence" value="ECO:0007669"/>
    <property type="project" value="TreeGrafter"/>
</dbReference>
<dbReference type="InterPro" id="IPR006578">
    <property type="entry name" value="MADF-dom"/>
</dbReference>
<protein>
    <submittedName>
        <fullName evidence="3">Transcription factor Adf-1</fullName>
    </submittedName>
</protein>
<feature type="compositionally biased region" description="Basic and acidic residues" evidence="1">
    <location>
        <begin position="58"/>
        <end position="71"/>
    </location>
</feature>
<dbReference type="AlphaFoldDB" id="A0A4Z2FKN8"/>
<evidence type="ECO:0000313" key="3">
    <source>
        <dbReference type="EMBL" id="TNN41807.1"/>
    </source>
</evidence>
<dbReference type="GO" id="GO:0005634">
    <property type="term" value="C:nucleus"/>
    <property type="evidence" value="ECO:0007669"/>
    <property type="project" value="TreeGrafter"/>
</dbReference>
<dbReference type="PANTHER" id="PTHR12243">
    <property type="entry name" value="MADF DOMAIN TRANSCRIPTION FACTOR"/>
    <property type="match status" value="1"/>
</dbReference>
<proteinExistence type="predicted"/>
<dbReference type="PANTHER" id="PTHR12243:SF48">
    <property type="entry name" value="MADF DOMAIN-CONTAINING PROTEIN"/>
    <property type="match status" value="1"/>
</dbReference>
<dbReference type="EMBL" id="SRLO01001079">
    <property type="protein sequence ID" value="TNN41807.1"/>
    <property type="molecule type" value="Genomic_DNA"/>
</dbReference>
<evidence type="ECO:0000259" key="2">
    <source>
        <dbReference type="PROSITE" id="PS51029"/>
    </source>
</evidence>
<dbReference type="SMART" id="SM00595">
    <property type="entry name" value="MADF"/>
    <property type="match status" value="1"/>
</dbReference>
<keyword evidence="4" id="KW-1185">Reference proteome</keyword>
<sequence length="96" mass="11294">MEDKIIVAVCGHPVLYNTTLFEYRNRNKKDEAWKRVGEAVGLPDEICRRRWKSLRDTFQREKKRESNEKRSGSAAQSTKKWKYSAVMSFLVSTRPV</sequence>
<comment type="caution">
    <text evidence="3">The sequence shown here is derived from an EMBL/GenBank/DDBJ whole genome shotgun (WGS) entry which is preliminary data.</text>
</comment>
<feature type="region of interest" description="Disordered" evidence="1">
    <location>
        <begin position="58"/>
        <end position="80"/>
    </location>
</feature>
<organism evidence="3 4">
    <name type="scientific">Liparis tanakae</name>
    <name type="common">Tanaka's snailfish</name>
    <dbReference type="NCBI Taxonomy" id="230148"/>
    <lineage>
        <taxon>Eukaryota</taxon>
        <taxon>Metazoa</taxon>
        <taxon>Chordata</taxon>
        <taxon>Craniata</taxon>
        <taxon>Vertebrata</taxon>
        <taxon>Euteleostomi</taxon>
        <taxon>Actinopterygii</taxon>
        <taxon>Neopterygii</taxon>
        <taxon>Teleostei</taxon>
        <taxon>Neoteleostei</taxon>
        <taxon>Acanthomorphata</taxon>
        <taxon>Eupercaria</taxon>
        <taxon>Perciformes</taxon>
        <taxon>Cottioidei</taxon>
        <taxon>Cottales</taxon>
        <taxon>Liparidae</taxon>
        <taxon>Liparis</taxon>
    </lineage>
</organism>
<dbReference type="InterPro" id="IPR039353">
    <property type="entry name" value="TF_Adf1"/>
</dbReference>
<evidence type="ECO:0000256" key="1">
    <source>
        <dbReference type="SAM" id="MobiDB-lite"/>
    </source>
</evidence>
<name>A0A4Z2FKN8_9TELE</name>
<gene>
    <name evidence="3" type="primary">Adf1_2</name>
    <name evidence="3" type="ORF">EYF80_048018</name>
</gene>
<accession>A0A4Z2FKN8</accession>
<evidence type="ECO:0000313" key="4">
    <source>
        <dbReference type="Proteomes" id="UP000314294"/>
    </source>
</evidence>
<dbReference type="OrthoDB" id="5803771at2759"/>
<feature type="domain" description="MADF" evidence="2">
    <location>
        <begin position="4"/>
        <end position="95"/>
    </location>
</feature>
<dbReference type="Proteomes" id="UP000314294">
    <property type="component" value="Unassembled WGS sequence"/>
</dbReference>
<dbReference type="GO" id="GO:0006357">
    <property type="term" value="P:regulation of transcription by RNA polymerase II"/>
    <property type="evidence" value="ECO:0007669"/>
    <property type="project" value="TreeGrafter"/>
</dbReference>
<dbReference type="Pfam" id="PF10545">
    <property type="entry name" value="MADF_DNA_bdg"/>
    <property type="match status" value="1"/>
</dbReference>
<dbReference type="PROSITE" id="PS51029">
    <property type="entry name" value="MADF"/>
    <property type="match status" value="1"/>
</dbReference>